<gene>
    <name evidence="1" type="ORF">SB48_HM08orf06054</name>
</gene>
<dbReference type="Proteomes" id="UP000032024">
    <property type="component" value="Chromosome"/>
</dbReference>
<name>A0AAN0T8U6_HEYCO</name>
<protein>
    <submittedName>
        <fullName evidence="1">Uncharacterized protein</fullName>
    </submittedName>
</protein>
<organism evidence="1 2">
    <name type="scientific">Heyndrickxia coagulans</name>
    <name type="common">Weizmannia coagulans</name>
    <dbReference type="NCBI Taxonomy" id="1398"/>
    <lineage>
        <taxon>Bacteria</taxon>
        <taxon>Bacillati</taxon>
        <taxon>Bacillota</taxon>
        <taxon>Bacilli</taxon>
        <taxon>Bacillales</taxon>
        <taxon>Bacillaceae</taxon>
        <taxon>Heyndrickxia</taxon>
    </lineage>
</organism>
<evidence type="ECO:0000313" key="2">
    <source>
        <dbReference type="Proteomes" id="UP000032024"/>
    </source>
</evidence>
<dbReference type="AlphaFoldDB" id="A0AAN0T8U6"/>
<reference evidence="2" key="1">
    <citation type="submission" date="2015-01" db="EMBL/GenBank/DDBJ databases">
        <title>Comparative genome analysis of Bacillus coagulans HM-08, Clostridium butyricum HM-68, Bacillus subtilis HM-66 and Bacillus paralicheniformis BL-09.</title>
        <authorList>
            <person name="Zhang H."/>
        </authorList>
    </citation>
    <scope>NUCLEOTIDE SEQUENCE [LARGE SCALE GENOMIC DNA]</scope>
    <source>
        <strain evidence="2">HM-08</strain>
    </source>
</reference>
<keyword evidence="2" id="KW-1185">Reference proteome</keyword>
<sequence>MRQKAQSDRVALFVRVLEYPSWYTLEILALLPAAQSLYSPLGSC</sequence>
<accession>A0AAN0T8U6</accession>
<evidence type="ECO:0000313" key="1">
    <source>
        <dbReference type="EMBL" id="AJO24603.1"/>
    </source>
</evidence>
<dbReference type="EMBL" id="CP010525">
    <property type="protein sequence ID" value="AJO24603.1"/>
    <property type="molecule type" value="Genomic_DNA"/>
</dbReference>
<proteinExistence type="predicted"/>